<dbReference type="HOGENOM" id="CLU_1855737_0_0_1"/>
<dbReference type="GeneID" id="19249186"/>
<reference evidence="3 4" key="1">
    <citation type="journal article" date="2011" name="PLoS Genet.">
        <title>Genome sequencing and comparative transcriptomics of the model entomopathogenic fungi Metarhizium anisopliae and M. acridum.</title>
        <authorList>
            <person name="Gao Q."/>
            <person name="Jin K."/>
            <person name="Ying S.H."/>
            <person name="Zhang Y."/>
            <person name="Xiao G."/>
            <person name="Shang Y."/>
            <person name="Duan Z."/>
            <person name="Hu X."/>
            <person name="Xie X.Q."/>
            <person name="Zhou G."/>
            <person name="Peng G."/>
            <person name="Luo Z."/>
            <person name="Huang W."/>
            <person name="Wang B."/>
            <person name="Fang W."/>
            <person name="Wang S."/>
            <person name="Zhong Y."/>
            <person name="Ma L.J."/>
            <person name="St Leger R.J."/>
            <person name="Zhao G.P."/>
            <person name="Pei Y."/>
            <person name="Feng M.G."/>
            <person name="Xia Y."/>
            <person name="Wang C."/>
        </authorList>
    </citation>
    <scope>NUCLEOTIDE SEQUENCE [LARGE SCALE GENOMIC DNA]</scope>
    <source>
        <strain evidence="3 4">CQMa 102</strain>
    </source>
</reference>
<keyword evidence="2" id="KW-0732">Signal</keyword>
<keyword evidence="4" id="KW-1185">Reference proteome</keyword>
<proteinExistence type="predicted"/>
<name>E9E4S7_METAQ</name>
<dbReference type="AlphaFoldDB" id="E9E4S7"/>
<organism evidence="4">
    <name type="scientific">Metarhizium acridum (strain CQMa 102)</name>
    <dbReference type="NCBI Taxonomy" id="655827"/>
    <lineage>
        <taxon>Eukaryota</taxon>
        <taxon>Fungi</taxon>
        <taxon>Dikarya</taxon>
        <taxon>Ascomycota</taxon>
        <taxon>Pezizomycotina</taxon>
        <taxon>Sordariomycetes</taxon>
        <taxon>Hypocreomycetidae</taxon>
        <taxon>Hypocreales</taxon>
        <taxon>Clavicipitaceae</taxon>
        <taxon>Metarhizium</taxon>
    </lineage>
</organism>
<evidence type="ECO:0000313" key="4">
    <source>
        <dbReference type="Proteomes" id="UP000002499"/>
    </source>
</evidence>
<protein>
    <submittedName>
        <fullName evidence="3">Uncharacterized protein</fullName>
    </submittedName>
</protein>
<evidence type="ECO:0000256" key="1">
    <source>
        <dbReference type="SAM" id="MobiDB-lite"/>
    </source>
</evidence>
<sequence>MKAAFFTVAILAGSALAAPSACPKPGSQTENKADEQAAQPPKSEYEQIKDYCNNNESKKDCELAFRRCTGQVPATATMQQFFQCIDRNQLCAAEGYHMTECTDRAETCQKDAKCQLALGNLTALKDCETKLSKGETCA</sequence>
<evidence type="ECO:0000256" key="2">
    <source>
        <dbReference type="SAM" id="SignalP"/>
    </source>
</evidence>
<dbReference type="InParanoid" id="E9E4S7"/>
<feature type="signal peptide" evidence="2">
    <location>
        <begin position="1"/>
        <end position="17"/>
    </location>
</feature>
<dbReference type="EMBL" id="GL698503">
    <property type="protein sequence ID" value="EFY89100.1"/>
    <property type="molecule type" value="Genomic_DNA"/>
</dbReference>
<gene>
    <name evidence="3" type="ORF">MAC_04875</name>
</gene>
<dbReference type="Proteomes" id="UP000002499">
    <property type="component" value="Unassembled WGS sequence"/>
</dbReference>
<dbReference type="KEGG" id="maw:19249186"/>
<accession>E9E4S7</accession>
<feature type="region of interest" description="Disordered" evidence="1">
    <location>
        <begin position="21"/>
        <end position="44"/>
    </location>
</feature>
<feature type="chain" id="PRO_5003238521" evidence="2">
    <location>
        <begin position="18"/>
        <end position="138"/>
    </location>
</feature>
<evidence type="ECO:0000313" key="3">
    <source>
        <dbReference type="EMBL" id="EFY89100.1"/>
    </source>
</evidence>